<proteinExistence type="predicted"/>
<feature type="transmembrane region" description="Helical" evidence="1">
    <location>
        <begin position="15"/>
        <end position="35"/>
    </location>
</feature>
<keyword evidence="1" id="KW-1133">Transmembrane helix</keyword>
<keyword evidence="1" id="KW-0472">Membrane</keyword>
<evidence type="ECO:0000313" key="3">
    <source>
        <dbReference type="RefSeq" id="XP_010920394.1"/>
    </source>
</evidence>
<keyword evidence="2" id="KW-1185">Reference proteome</keyword>
<evidence type="ECO:0000313" key="2">
    <source>
        <dbReference type="Proteomes" id="UP000504607"/>
    </source>
</evidence>
<dbReference type="RefSeq" id="XP_010920394.1">
    <property type="nucleotide sequence ID" value="XM_010922092.2"/>
</dbReference>
<evidence type="ECO:0000256" key="1">
    <source>
        <dbReference type="SAM" id="Phobius"/>
    </source>
</evidence>
<dbReference type="Proteomes" id="UP000504607">
    <property type="component" value="Chromosome 1"/>
</dbReference>
<feature type="transmembrane region" description="Helical" evidence="1">
    <location>
        <begin position="56"/>
        <end position="79"/>
    </location>
</feature>
<feature type="transmembrane region" description="Helical" evidence="1">
    <location>
        <begin position="140"/>
        <end position="162"/>
    </location>
</feature>
<accession>A0A6I9RAV9</accession>
<sequence>MVYCPRCWLHHGIRVVNLVVNFFGMGMIVYSLWLLKLWWEGFVEVGVSSSSLPRPWFIYAFLGLGIIFCFNALIGHIVSNCINTIALSIYILFICSILLLQIVVTAVIFFKIDWQSAISKYVDGNIFKNILTFHLNACRLISITTILAQVNVLVLAIVLWALGPQPRNHCGSLATPNLRYSFLVPTSDSPPALPPSAPAFARRIQSSSSAAG</sequence>
<organism evidence="2 3">
    <name type="scientific">Elaeis guineensis var. tenera</name>
    <name type="common">Oil palm</name>
    <dbReference type="NCBI Taxonomy" id="51953"/>
    <lineage>
        <taxon>Eukaryota</taxon>
        <taxon>Viridiplantae</taxon>
        <taxon>Streptophyta</taxon>
        <taxon>Embryophyta</taxon>
        <taxon>Tracheophyta</taxon>
        <taxon>Spermatophyta</taxon>
        <taxon>Magnoliopsida</taxon>
        <taxon>Liliopsida</taxon>
        <taxon>Arecaceae</taxon>
        <taxon>Arecoideae</taxon>
        <taxon>Cocoseae</taxon>
        <taxon>Elaeidinae</taxon>
        <taxon>Elaeis</taxon>
    </lineage>
</organism>
<dbReference type="OrthoDB" id="1894372at2759"/>
<dbReference type="InParanoid" id="A0A6I9RAV9"/>
<gene>
    <name evidence="3" type="primary">LOC105044270</name>
</gene>
<reference evidence="3" key="1">
    <citation type="submission" date="2025-08" db="UniProtKB">
        <authorList>
            <consortium name="RefSeq"/>
        </authorList>
    </citation>
    <scope>IDENTIFICATION</scope>
</reference>
<feature type="transmembrane region" description="Helical" evidence="1">
    <location>
        <begin position="85"/>
        <end position="110"/>
    </location>
</feature>
<dbReference type="AlphaFoldDB" id="A0A6I9RAV9"/>
<name>A0A6I9RAV9_ELAGV</name>
<protein>
    <submittedName>
        <fullName evidence="3">Tetraspanin-19</fullName>
    </submittedName>
</protein>
<keyword evidence="1" id="KW-0812">Transmembrane</keyword>